<sequence length="450" mass="49590">MWRASELSTPEPKPKPKTTPPPSSSSSSTTDSSDSSEWSDVEPSCRCCQCLGDDLRDMLDEALAELECPFTWDTPPTLQHLIKDITTINKGRLIMPWNEVIIKTKLAYTFCKMGSVCRAPQYIAEAYMRLMPAFDEDDQLVREYGTALRHFVDATWAHVCRLKDDDDDDALRELVTFVAAVPSAKSLDARQRSALLIVRAKCEHYPHGVPLARKAIELNPDEGHWYSVLSKLMCTGRFIHSQLSESAMPPGYSVSEQLEAAVTGFQKRKTIESYLLLVRAHQDADNPSKALELMKKAVDAYPRSAWLLGEAAELATEMPKGLRDTRSALRWLQRALDCPGGQCPSVAYQLGLLLLELGEMKQARPHLERAAKHMDEAKELLKTVEEMRARAGPLPIHFMRCDGSSPVKIPGPLRAAAAAGFPLGMSVFRVGGGPCRPGPGRSGSGSGSGR</sequence>
<dbReference type="Pfam" id="PF13181">
    <property type="entry name" value="TPR_8"/>
    <property type="match status" value="1"/>
</dbReference>
<evidence type="ECO:0000313" key="2">
    <source>
        <dbReference type="EMBL" id="KAK3928433.1"/>
    </source>
</evidence>
<dbReference type="Gene3D" id="1.25.40.10">
    <property type="entry name" value="Tetratricopeptide repeat domain"/>
    <property type="match status" value="1"/>
</dbReference>
<dbReference type="Proteomes" id="UP001219518">
    <property type="component" value="Unassembled WGS sequence"/>
</dbReference>
<dbReference type="EMBL" id="JAHWGI010001331">
    <property type="protein sequence ID" value="KAK3928433.1"/>
    <property type="molecule type" value="Genomic_DNA"/>
</dbReference>
<evidence type="ECO:0000256" key="1">
    <source>
        <dbReference type="SAM" id="MobiDB-lite"/>
    </source>
</evidence>
<reference evidence="2" key="1">
    <citation type="submission" date="2021-07" db="EMBL/GenBank/DDBJ databases">
        <authorList>
            <person name="Catto M.A."/>
            <person name="Jacobson A."/>
            <person name="Kennedy G."/>
            <person name="Labadie P."/>
            <person name="Hunt B.G."/>
            <person name="Srinivasan R."/>
        </authorList>
    </citation>
    <scope>NUCLEOTIDE SEQUENCE</scope>
    <source>
        <strain evidence="2">PL_HMW_Pooled</strain>
        <tissue evidence="2">Head</tissue>
    </source>
</reference>
<dbReference type="InterPro" id="IPR011990">
    <property type="entry name" value="TPR-like_helical_dom_sf"/>
</dbReference>
<dbReference type="AlphaFoldDB" id="A0AAE1HW03"/>
<feature type="region of interest" description="Disordered" evidence="1">
    <location>
        <begin position="1"/>
        <end position="44"/>
    </location>
</feature>
<protein>
    <submittedName>
        <fullName evidence="2">Pre-mRNA-splicing factor SNU114</fullName>
    </submittedName>
</protein>
<proteinExistence type="predicted"/>
<keyword evidence="3" id="KW-1185">Reference proteome</keyword>
<gene>
    <name evidence="2" type="ORF">KUF71_016680</name>
</gene>
<dbReference type="SUPFAM" id="SSF48452">
    <property type="entry name" value="TPR-like"/>
    <property type="match status" value="1"/>
</dbReference>
<accession>A0AAE1HW03</accession>
<organism evidence="2 3">
    <name type="scientific">Frankliniella fusca</name>
    <dbReference type="NCBI Taxonomy" id="407009"/>
    <lineage>
        <taxon>Eukaryota</taxon>
        <taxon>Metazoa</taxon>
        <taxon>Ecdysozoa</taxon>
        <taxon>Arthropoda</taxon>
        <taxon>Hexapoda</taxon>
        <taxon>Insecta</taxon>
        <taxon>Pterygota</taxon>
        <taxon>Neoptera</taxon>
        <taxon>Paraneoptera</taxon>
        <taxon>Thysanoptera</taxon>
        <taxon>Terebrantia</taxon>
        <taxon>Thripoidea</taxon>
        <taxon>Thripidae</taxon>
        <taxon>Frankliniella</taxon>
    </lineage>
</organism>
<reference evidence="2" key="2">
    <citation type="journal article" date="2023" name="BMC Genomics">
        <title>Pest status, molecular evolution, and epigenetic factors derived from the genome assembly of Frankliniella fusca, a thysanopteran phytovirus vector.</title>
        <authorList>
            <person name="Catto M.A."/>
            <person name="Labadie P.E."/>
            <person name="Jacobson A.L."/>
            <person name="Kennedy G.G."/>
            <person name="Srinivasan R."/>
            <person name="Hunt B.G."/>
        </authorList>
    </citation>
    <scope>NUCLEOTIDE SEQUENCE</scope>
    <source>
        <strain evidence="2">PL_HMW_Pooled</strain>
    </source>
</reference>
<evidence type="ECO:0000313" key="3">
    <source>
        <dbReference type="Proteomes" id="UP001219518"/>
    </source>
</evidence>
<comment type="caution">
    <text evidence="2">The sequence shown here is derived from an EMBL/GenBank/DDBJ whole genome shotgun (WGS) entry which is preliminary data.</text>
</comment>
<name>A0AAE1HW03_9NEOP</name>
<feature type="compositionally biased region" description="Low complexity" evidence="1">
    <location>
        <begin position="24"/>
        <end position="44"/>
    </location>
</feature>
<dbReference type="InterPro" id="IPR019734">
    <property type="entry name" value="TPR_rpt"/>
</dbReference>